<evidence type="ECO:0000313" key="2">
    <source>
        <dbReference type="Proteomes" id="UP000324800"/>
    </source>
</evidence>
<comment type="caution">
    <text evidence="1">The sequence shown here is derived from an EMBL/GenBank/DDBJ whole genome shotgun (WGS) entry which is preliminary data.</text>
</comment>
<sequence length="134" mass="15194">MRNIYIDEALLNATGLLVVPELYTYIHEREPKPIVDGITNQIIVGPQYLQDQVEDNNDKLSVQSPPPTLISPIPVAAVVITVPLCTLTQPLLPYNINDGQIKFHKLRNKVVYNIGLYLREDFMGFGFSRFPEEL</sequence>
<accession>A0A5J4WWT1</accession>
<reference evidence="1 2" key="1">
    <citation type="submission" date="2019-03" db="EMBL/GenBank/DDBJ databases">
        <title>Single cell metagenomics reveals metabolic interactions within the superorganism composed of flagellate Streblomastix strix and complex community of Bacteroidetes bacteria on its surface.</title>
        <authorList>
            <person name="Treitli S.C."/>
            <person name="Kolisko M."/>
            <person name="Husnik F."/>
            <person name="Keeling P."/>
            <person name="Hampl V."/>
        </authorList>
    </citation>
    <scope>NUCLEOTIDE SEQUENCE [LARGE SCALE GENOMIC DNA]</scope>
    <source>
        <strain evidence="1">ST1C</strain>
    </source>
</reference>
<organism evidence="1 2">
    <name type="scientific">Streblomastix strix</name>
    <dbReference type="NCBI Taxonomy" id="222440"/>
    <lineage>
        <taxon>Eukaryota</taxon>
        <taxon>Metamonada</taxon>
        <taxon>Preaxostyla</taxon>
        <taxon>Oxymonadida</taxon>
        <taxon>Streblomastigidae</taxon>
        <taxon>Streblomastix</taxon>
    </lineage>
</organism>
<evidence type="ECO:0000313" key="1">
    <source>
        <dbReference type="EMBL" id="KAA6398699.1"/>
    </source>
</evidence>
<gene>
    <name evidence="1" type="ORF">EZS28_005779</name>
</gene>
<name>A0A5J4WWT1_9EUKA</name>
<dbReference type="EMBL" id="SNRW01000902">
    <property type="protein sequence ID" value="KAA6398699.1"/>
    <property type="molecule type" value="Genomic_DNA"/>
</dbReference>
<dbReference type="AlphaFoldDB" id="A0A5J4WWT1"/>
<protein>
    <submittedName>
        <fullName evidence="1">Uncharacterized protein</fullName>
    </submittedName>
</protein>
<dbReference type="Proteomes" id="UP000324800">
    <property type="component" value="Unassembled WGS sequence"/>
</dbReference>
<proteinExistence type="predicted"/>